<dbReference type="EMBL" id="NSIT01000156">
    <property type="protein sequence ID" value="PJE78584.1"/>
    <property type="molecule type" value="Genomic_DNA"/>
</dbReference>
<evidence type="ECO:0000313" key="1">
    <source>
        <dbReference type="EMBL" id="PJE78584.1"/>
    </source>
</evidence>
<reference evidence="1" key="1">
    <citation type="journal article" date="2017" name="Appl. Environ. Microbiol.">
        <title>Molecular characterization of an Endozoicomonas-like organism causing infection in king scallop Pecten maximus L.</title>
        <authorList>
            <person name="Cano I."/>
            <person name="van Aerle R."/>
            <person name="Ross S."/>
            <person name="Verner-Jeffreys D.W."/>
            <person name="Paley R.K."/>
            <person name="Rimmer G."/>
            <person name="Ryder D."/>
            <person name="Hooper P."/>
            <person name="Stone D."/>
            <person name="Feist S.W."/>
        </authorList>
    </citation>
    <scope>NUCLEOTIDE SEQUENCE</scope>
</reference>
<accession>A0A2H9T5V3</accession>
<comment type="caution">
    <text evidence="1">The sequence shown here is derived from an EMBL/GenBank/DDBJ whole genome shotgun (WGS) entry which is preliminary data.</text>
</comment>
<proteinExistence type="predicted"/>
<name>A0A2H9T5V3_9ZZZZ</name>
<dbReference type="AlphaFoldDB" id="A0A2H9T5V3"/>
<gene>
    <name evidence="1" type="ORF">CI610_02478</name>
</gene>
<sequence>MRILLCLWLIFFLAETTLAKPKIIKFYKLIDENRKGAILCLWERDDGIKYWQLQQGGRRQRRKFSSSPLFTIHSDYEGDLFMRLYFLETKPVDYCVMKYGNTQAVDEIEREKGHANNPD</sequence>
<protein>
    <submittedName>
        <fullName evidence="1">Uncharacterized protein</fullName>
    </submittedName>
</protein>
<organism evidence="1">
    <name type="scientific">invertebrate metagenome</name>
    <dbReference type="NCBI Taxonomy" id="1711999"/>
    <lineage>
        <taxon>unclassified sequences</taxon>
        <taxon>metagenomes</taxon>
        <taxon>organismal metagenomes</taxon>
    </lineage>
</organism>